<dbReference type="NCBIfam" id="TIGR00110">
    <property type="entry name" value="ilvD"/>
    <property type="match status" value="1"/>
</dbReference>
<dbReference type="Proteomes" id="UP000037267">
    <property type="component" value="Unassembled WGS sequence"/>
</dbReference>
<dbReference type="GO" id="GO:0005829">
    <property type="term" value="C:cytosol"/>
    <property type="evidence" value="ECO:0007669"/>
    <property type="project" value="TreeGrafter"/>
</dbReference>
<keyword evidence="7 15" id="KW-0408">Iron</keyword>
<dbReference type="SUPFAM" id="SSF52016">
    <property type="entry name" value="LeuD/IlvD-like"/>
    <property type="match status" value="1"/>
</dbReference>
<comment type="caution">
    <text evidence="18">The sequence shown here is derived from an EMBL/GenBank/DDBJ whole genome shotgun (WGS) entry which is preliminary data.</text>
</comment>
<evidence type="ECO:0000256" key="10">
    <source>
        <dbReference type="ARBA" id="ARBA00023304"/>
    </source>
</evidence>
<name>A0A0L0WES9_GOTPU</name>
<dbReference type="AlphaFoldDB" id="A0A0L0WES9"/>
<evidence type="ECO:0000256" key="11">
    <source>
        <dbReference type="ARBA" id="ARBA00029304"/>
    </source>
</evidence>
<comment type="function">
    <text evidence="15">Functions in the biosynthesis of branched-chain amino acids. Catalyzes the dehydration of (2R,3R)-2,3-dihydroxy-3-methylpentanoate (2,3-dihydroxy-3-methylvalerate) into 2-oxo-3-methylpentanoate (2-oxo-3-methylvalerate) and of (2R)-2,3-dihydroxy-3-methylbutanoate (2,3-dihydroxyisovalerate) into 2-oxo-3-methylbutanoate (2-oxoisovalerate), the penultimate precursor to L-isoleucine and L-valine, respectively.</text>
</comment>
<comment type="pathway">
    <text evidence="13 15">Amino-acid biosynthesis; L-isoleucine biosynthesis; L-isoleucine from 2-oxobutanoate: step 3/4.</text>
</comment>
<evidence type="ECO:0000256" key="2">
    <source>
        <dbReference type="ARBA" id="ARBA00006486"/>
    </source>
</evidence>
<dbReference type="PROSITE" id="PS00887">
    <property type="entry name" value="ILVD_EDD_2"/>
    <property type="match status" value="1"/>
</dbReference>
<comment type="subunit">
    <text evidence="15">Homodimer.</text>
</comment>
<comment type="catalytic activity">
    <reaction evidence="15">
        <text>(2R,3R)-2,3-dihydroxy-3-methylpentanoate = (S)-3-methyl-2-oxopentanoate + H2O</text>
        <dbReference type="Rhea" id="RHEA:27694"/>
        <dbReference type="ChEBI" id="CHEBI:15377"/>
        <dbReference type="ChEBI" id="CHEBI:35146"/>
        <dbReference type="ChEBI" id="CHEBI:49258"/>
        <dbReference type="EC" id="4.2.1.9"/>
    </reaction>
</comment>
<evidence type="ECO:0000256" key="14">
    <source>
        <dbReference type="ARBA" id="ARBA00029490"/>
    </source>
</evidence>
<dbReference type="InterPro" id="IPR042096">
    <property type="entry name" value="Dihydro-acid_dehy_C"/>
</dbReference>
<comment type="pathway">
    <text evidence="12 15">Amino-acid biosynthesis; L-valine biosynthesis; L-valine from pyruvate: step 3/4.</text>
</comment>
<keyword evidence="10 15" id="KW-0100">Branched-chain amino acid biosynthesis</keyword>
<evidence type="ECO:0000256" key="9">
    <source>
        <dbReference type="ARBA" id="ARBA00023239"/>
    </source>
</evidence>
<evidence type="ECO:0000256" key="6">
    <source>
        <dbReference type="ARBA" id="ARBA00022842"/>
    </source>
</evidence>
<evidence type="ECO:0000256" key="13">
    <source>
        <dbReference type="ARBA" id="ARBA00029437"/>
    </source>
</evidence>
<dbReference type="UniPathway" id="UPA00047">
    <property type="reaction ID" value="UER00057"/>
</dbReference>
<feature type="active site" description="Proton acceptor" evidence="15">
    <location>
        <position position="468"/>
    </location>
</feature>
<evidence type="ECO:0000256" key="15">
    <source>
        <dbReference type="HAMAP-Rule" id="MF_00012"/>
    </source>
</evidence>
<accession>A0A0L0WES9</accession>
<dbReference type="RefSeq" id="WP_050353712.1">
    <property type="nucleotide sequence ID" value="NZ_LGSS01000001.1"/>
</dbReference>
<evidence type="ECO:0000256" key="7">
    <source>
        <dbReference type="ARBA" id="ARBA00023004"/>
    </source>
</evidence>
<feature type="domain" description="Dihydroxy-acid/6-phosphogluconate dehydratase C-terminal" evidence="17">
    <location>
        <begin position="358"/>
        <end position="548"/>
    </location>
</feature>
<dbReference type="Pfam" id="PF24877">
    <property type="entry name" value="ILV_EDD_C"/>
    <property type="match status" value="1"/>
</dbReference>
<dbReference type="InterPro" id="IPR020558">
    <property type="entry name" value="DiOHA_6PGluconate_deHydtase_CS"/>
</dbReference>
<dbReference type="InterPro" id="IPR000581">
    <property type="entry name" value="ILV_EDD_N"/>
</dbReference>
<feature type="binding site" evidence="15">
    <location>
        <position position="442"/>
    </location>
    <ligand>
        <name>Mg(2+)</name>
        <dbReference type="ChEBI" id="CHEBI:18420"/>
    </ligand>
</feature>
<feature type="domain" description="Dihydroxy-acid/6-phosphogluconate dehydratase N-terminal" evidence="16">
    <location>
        <begin position="31"/>
        <end position="347"/>
    </location>
</feature>
<dbReference type="STRING" id="1503.CLPU_1c01420"/>
<comment type="cofactor">
    <cofactor evidence="1 15">
        <name>Mg(2+)</name>
        <dbReference type="ChEBI" id="CHEBI:18420"/>
    </cofactor>
</comment>
<comment type="similarity">
    <text evidence="2 15">Belongs to the IlvD/Edd family.</text>
</comment>
<dbReference type="InterPro" id="IPR037237">
    <property type="entry name" value="IlvD/EDD_N"/>
</dbReference>
<keyword evidence="8 15" id="KW-0411">Iron-sulfur</keyword>
<reference evidence="19" key="1">
    <citation type="submission" date="2015-07" db="EMBL/GenBank/DDBJ databases">
        <title>Draft genome sequence of the purine-degrading Gottschalkia purinilyticum DSM 1384 (formerly Clostridium purinilyticum).</title>
        <authorList>
            <person name="Poehlein A."/>
            <person name="Schiel-Bengelsdorf B."/>
            <person name="Bengelsdorf F.R."/>
            <person name="Daniel R."/>
            <person name="Duerre P."/>
        </authorList>
    </citation>
    <scope>NUCLEOTIDE SEQUENCE [LARGE SCALE GENOMIC DNA]</scope>
    <source>
        <strain evidence="19">DSM 1384</strain>
    </source>
</reference>
<feature type="binding site" description="via carbamate group" evidence="15">
    <location>
        <position position="121"/>
    </location>
    <ligand>
        <name>Mg(2+)</name>
        <dbReference type="ChEBI" id="CHEBI:18420"/>
    </ligand>
</feature>
<dbReference type="FunFam" id="3.50.30.80:FF:000001">
    <property type="entry name" value="Dihydroxy-acid dehydratase"/>
    <property type="match status" value="1"/>
</dbReference>
<proteinExistence type="inferred from homology"/>
<dbReference type="OrthoDB" id="9807077at2"/>
<dbReference type="SUPFAM" id="SSF143975">
    <property type="entry name" value="IlvD/EDD N-terminal domain-like"/>
    <property type="match status" value="1"/>
</dbReference>
<evidence type="ECO:0000256" key="5">
    <source>
        <dbReference type="ARBA" id="ARBA00022723"/>
    </source>
</evidence>
<dbReference type="GO" id="GO:0004160">
    <property type="term" value="F:dihydroxy-acid dehydratase activity"/>
    <property type="evidence" value="ECO:0007669"/>
    <property type="project" value="UniProtKB-UniRule"/>
</dbReference>
<keyword evidence="3 15" id="KW-0028">Amino-acid biosynthesis</keyword>
<feature type="binding site" evidence="15">
    <location>
        <position position="78"/>
    </location>
    <ligand>
        <name>Mg(2+)</name>
        <dbReference type="ChEBI" id="CHEBI:18420"/>
    </ligand>
</feature>
<keyword evidence="4 15" id="KW-0001">2Fe-2S</keyword>
<dbReference type="GO" id="GO:0000287">
    <property type="term" value="F:magnesium ion binding"/>
    <property type="evidence" value="ECO:0007669"/>
    <property type="project" value="UniProtKB-UniRule"/>
</dbReference>
<dbReference type="GO" id="GO:0009099">
    <property type="term" value="P:L-valine biosynthetic process"/>
    <property type="evidence" value="ECO:0007669"/>
    <property type="project" value="UniProtKB-UniRule"/>
</dbReference>
<gene>
    <name evidence="15 18" type="primary">ilvD</name>
    <name evidence="18" type="ORF">CLPU_1c01420</name>
</gene>
<keyword evidence="5 15" id="KW-0479">Metal-binding</keyword>
<dbReference type="InterPro" id="IPR056740">
    <property type="entry name" value="ILV_EDD_C"/>
</dbReference>
<evidence type="ECO:0000256" key="12">
    <source>
        <dbReference type="ARBA" id="ARBA00029436"/>
    </source>
</evidence>
<dbReference type="PROSITE" id="PS00886">
    <property type="entry name" value="ILVD_EDD_1"/>
    <property type="match status" value="1"/>
</dbReference>
<dbReference type="UniPathway" id="UPA00049">
    <property type="reaction ID" value="UER00061"/>
</dbReference>
<dbReference type="PATRIC" id="fig|1503.3.peg.1011"/>
<dbReference type="NCBIfam" id="NF002068">
    <property type="entry name" value="PRK00911.1"/>
    <property type="match status" value="1"/>
</dbReference>
<feature type="binding site" evidence="15">
    <location>
        <position position="120"/>
    </location>
    <ligand>
        <name>Mg(2+)</name>
        <dbReference type="ChEBI" id="CHEBI:18420"/>
    </ligand>
</feature>
<dbReference type="EMBL" id="LGSS01000001">
    <property type="protein sequence ID" value="KNF09977.1"/>
    <property type="molecule type" value="Genomic_DNA"/>
</dbReference>
<evidence type="ECO:0000256" key="4">
    <source>
        <dbReference type="ARBA" id="ARBA00022714"/>
    </source>
</evidence>
<comment type="cofactor">
    <cofactor evidence="15">
        <name>[2Fe-2S] cluster</name>
        <dbReference type="ChEBI" id="CHEBI:190135"/>
    </cofactor>
    <text evidence="15">Binds 1 [2Fe-2S] cluster per subunit. This cluster acts as a Lewis acid cofactor.</text>
</comment>
<dbReference type="GO" id="GO:0009097">
    <property type="term" value="P:isoleucine biosynthetic process"/>
    <property type="evidence" value="ECO:0007669"/>
    <property type="project" value="UniProtKB-UniRule"/>
</dbReference>
<feature type="modified residue" description="N6-carboxylysine" evidence="15">
    <location>
        <position position="121"/>
    </location>
</feature>
<evidence type="ECO:0000256" key="8">
    <source>
        <dbReference type="ARBA" id="ARBA00023014"/>
    </source>
</evidence>
<dbReference type="PANTHER" id="PTHR43661">
    <property type="entry name" value="D-XYLONATE DEHYDRATASE"/>
    <property type="match status" value="1"/>
</dbReference>
<evidence type="ECO:0000259" key="17">
    <source>
        <dbReference type="Pfam" id="PF24877"/>
    </source>
</evidence>
<evidence type="ECO:0000259" key="16">
    <source>
        <dbReference type="Pfam" id="PF00920"/>
    </source>
</evidence>
<organism evidence="18 19">
    <name type="scientific">Gottschalkia purinilytica</name>
    <name type="common">Clostridium purinilyticum</name>
    <dbReference type="NCBI Taxonomy" id="1503"/>
    <lineage>
        <taxon>Bacteria</taxon>
        <taxon>Bacillati</taxon>
        <taxon>Bacillota</taxon>
        <taxon>Tissierellia</taxon>
        <taxon>Tissierellales</taxon>
        <taxon>Gottschalkiaceae</taxon>
        <taxon>Gottschalkia</taxon>
    </lineage>
</organism>
<sequence>MRSDSVKRGVEKAPHRSLLKALGLSQKEIEKPFIGIVNSYNELVPGHIGLKDIVESAKKGVLMEGGTPLEFSTIAVCDGIAMNHEGMRYSLASRELIADSIEIMAKGHGLDGLVLIPNCDKTVPAMLMAAARLNIPCIIISGGPMLAGKHNGKKVDLITVFEGVGAVTSGKMSEEELYELEDKACPGCGSCSGMFTANSMNCISEVLGMALPGNGTIPAVFAERRRLAKLAGMKIMDLVRDQVLPSDILTEKAFENALTVDMALGCSSNTVLHLTAIATEAGVKIDLDKINDISQKTPNLCRLSPAGPYHIEELNEVGGISAVMNELSKKDLIHLDQKTVTGVTIGEIIKDSKKIGDEIIASIDKPYSETGGIAILKGSLAPEGSVVKRAAVAENMLKNKGKARVFDCEEDAVEEILGGKINKGDIVIIRYEGPKGGPGMREMLTPTSALAGMGLDKDVALITDGRFSGGTRGSAIGHVSPEAIEGGPIGLVKDGDIIDIDILEGKLDLLVDEEELEKRRKDLVIKEPSVTGYLAKYSKLVSSASYGAVCKIK</sequence>
<evidence type="ECO:0000313" key="19">
    <source>
        <dbReference type="Proteomes" id="UP000037267"/>
    </source>
</evidence>
<evidence type="ECO:0000256" key="1">
    <source>
        <dbReference type="ARBA" id="ARBA00001946"/>
    </source>
</evidence>
<protein>
    <recommendedName>
        <fullName evidence="14 15">Dihydroxy-acid dehydratase</fullName>
        <shortName evidence="15">DAD</shortName>
        <ecNumber evidence="14 15">4.2.1.9</ecNumber>
    </recommendedName>
</protein>
<dbReference type="Gene3D" id="3.50.30.80">
    <property type="entry name" value="IlvD/EDD C-terminal domain-like"/>
    <property type="match status" value="1"/>
</dbReference>
<dbReference type="Pfam" id="PF00920">
    <property type="entry name" value="ILVD_EDD_N"/>
    <property type="match status" value="1"/>
</dbReference>
<keyword evidence="9 15" id="KW-0456">Lyase</keyword>
<dbReference type="GO" id="GO:0051537">
    <property type="term" value="F:2 iron, 2 sulfur cluster binding"/>
    <property type="evidence" value="ECO:0007669"/>
    <property type="project" value="UniProtKB-UniRule"/>
</dbReference>
<comment type="caution">
    <text evidence="15">Lacks conserved residue(s) required for the propagation of feature annotation.</text>
</comment>
<comment type="catalytic activity">
    <reaction evidence="11">
        <text>(2R)-2,3-dihydroxy-3-methylbutanoate = 3-methyl-2-oxobutanoate + H2O</text>
        <dbReference type="Rhea" id="RHEA:24809"/>
        <dbReference type="ChEBI" id="CHEBI:11851"/>
        <dbReference type="ChEBI" id="CHEBI:15377"/>
        <dbReference type="ChEBI" id="CHEBI:49072"/>
        <dbReference type="EC" id="4.2.1.9"/>
    </reaction>
    <physiologicalReaction direction="left-to-right" evidence="11">
        <dbReference type="Rhea" id="RHEA:24810"/>
    </physiologicalReaction>
</comment>
<dbReference type="InterPro" id="IPR004404">
    <property type="entry name" value="DihydroxyA_deHydtase"/>
</dbReference>
<keyword evidence="6 15" id="KW-0460">Magnesium</keyword>
<evidence type="ECO:0000313" key="18">
    <source>
        <dbReference type="EMBL" id="KNF09977.1"/>
    </source>
</evidence>
<dbReference type="EC" id="4.2.1.9" evidence="14 15"/>
<dbReference type="PANTHER" id="PTHR43661:SF3">
    <property type="entry name" value="D-XYLONATE DEHYDRATASE YAGF-RELATED"/>
    <property type="match status" value="1"/>
</dbReference>
<keyword evidence="19" id="KW-1185">Reference proteome</keyword>
<evidence type="ECO:0000256" key="3">
    <source>
        <dbReference type="ARBA" id="ARBA00022605"/>
    </source>
</evidence>
<dbReference type="HAMAP" id="MF_00012">
    <property type="entry name" value="IlvD"/>
    <property type="match status" value="1"/>
</dbReference>